<evidence type="ECO:0000313" key="1">
    <source>
        <dbReference type="EMBL" id="CAC11645.1"/>
    </source>
</evidence>
<proteinExistence type="predicted"/>
<dbReference type="HOGENOM" id="CLU_777608_0_0_2"/>
<gene>
    <name evidence="1" type="ordered locus">Ta0505</name>
</gene>
<reference evidence="1 2" key="1">
    <citation type="journal article" date="2000" name="Nature">
        <title>The genome sequence of the thermoacidophilic scavenger Thermoplasma acidophilum.</title>
        <authorList>
            <person name="Ruepp A."/>
            <person name="Graml W."/>
            <person name="Santos-Martinez M.L."/>
            <person name="Koretke K.K."/>
            <person name="Volker C."/>
            <person name="Mewes H.W."/>
            <person name="Frishman D."/>
            <person name="Stocker S."/>
            <person name="Lupas A.N."/>
            <person name="Baumeister W."/>
        </authorList>
    </citation>
    <scope>NUCLEOTIDE SEQUENCE [LARGE SCALE GENOMIC DNA]</scope>
    <source>
        <strain evidence="2">ATCC 25905 / DSM 1728 / JCM 9062 / NBRC 15155 / AMRC-C165</strain>
    </source>
</reference>
<dbReference type="EMBL" id="AL445064">
    <property type="protein sequence ID" value="CAC11645.1"/>
    <property type="molecule type" value="Genomic_DNA"/>
</dbReference>
<evidence type="ECO:0000313" key="2">
    <source>
        <dbReference type="Proteomes" id="UP000001024"/>
    </source>
</evidence>
<dbReference type="KEGG" id="tac:Ta0505"/>
<dbReference type="InParanoid" id="Q9HKU0"/>
<dbReference type="AlphaFoldDB" id="Q9HKU0"/>
<dbReference type="PaxDb" id="273075-Ta0505"/>
<protein>
    <submittedName>
        <fullName evidence="1">Uncharacterized protein</fullName>
    </submittedName>
</protein>
<dbReference type="RefSeq" id="WP_010900930.1">
    <property type="nucleotide sequence ID" value="NC_002578.1"/>
</dbReference>
<keyword evidence="2" id="KW-1185">Reference proteome</keyword>
<dbReference type="Proteomes" id="UP000001024">
    <property type="component" value="Chromosome"/>
</dbReference>
<dbReference type="eggNOG" id="arCOG03290">
    <property type="taxonomic scope" value="Archaea"/>
</dbReference>
<accession>Q9HKU0</accession>
<organism evidence="1 2">
    <name type="scientific">Thermoplasma acidophilum (strain ATCC 25905 / DSM 1728 / JCM 9062 / NBRC 15155 / AMRC-C165)</name>
    <dbReference type="NCBI Taxonomy" id="273075"/>
    <lineage>
        <taxon>Archaea</taxon>
        <taxon>Methanobacteriati</taxon>
        <taxon>Thermoplasmatota</taxon>
        <taxon>Thermoplasmata</taxon>
        <taxon>Thermoplasmatales</taxon>
        <taxon>Thermoplasmataceae</taxon>
        <taxon>Thermoplasma</taxon>
    </lineage>
</organism>
<name>Q9HKU0_THEAC</name>
<sequence>MAITAESISNLIDALVYMENYRKGKGDYENFSILVESRKKIADNFVLEIKNTVQNFDFSQTGIDASDVKNKIIEFASLAVSQIKEKIEARARDDQNAIKQKMDGDLNRSIGSLSLFMIQDPFHIIDYTVYLNHVSGSYQARAVYRCDDNISYEFSLNCSLVPELKDTVYMSSISKGIRIPVRKGRSLMSSEVSVDYEKLDKYILSYVEYSPKYINVMIENEDTLSQISFFYPVDNPDMIRIDYKDDSGKVNVDGDPILSKYIDYKTIRSISGYIAGVMQNLMARKKTVTSVIIGDTNLLEKSDLLPLVKYVFQKYSYLVKGLISDGHISIDDLRTRLANINPNIVQDLMASAGVTQ</sequence>
<dbReference type="EnsemblBacteria" id="CAC11645">
    <property type="protein sequence ID" value="CAC11645"/>
    <property type="gene ID" value="CAC11645"/>
</dbReference>